<dbReference type="SUPFAM" id="SSF53218">
    <property type="entry name" value="Molybdenum cofactor biosynthesis proteins"/>
    <property type="match status" value="1"/>
</dbReference>
<feature type="domain" description="MoaB/Mog" evidence="1">
    <location>
        <begin position="66"/>
        <end position="255"/>
    </location>
</feature>
<dbReference type="AlphaFoldDB" id="A0AAN7UIV1"/>
<dbReference type="InterPro" id="IPR036425">
    <property type="entry name" value="MoaB/Mog-like_dom_sf"/>
</dbReference>
<organism evidence="2 3">
    <name type="scientific">Xylaria bambusicola</name>
    <dbReference type="NCBI Taxonomy" id="326684"/>
    <lineage>
        <taxon>Eukaryota</taxon>
        <taxon>Fungi</taxon>
        <taxon>Dikarya</taxon>
        <taxon>Ascomycota</taxon>
        <taxon>Pezizomycotina</taxon>
        <taxon>Sordariomycetes</taxon>
        <taxon>Xylariomycetidae</taxon>
        <taxon>Xylariales</taxon>
        <taxon>Xylariaceae</taxon>
        <taxon>Xylaria</taxon>
    </lineage>
</organism>
<dbReference type="InterPro" id="IPR001453">
    <property type="entry name" value="MoaB/Mog_dom"/>
</dbReference>
<sequence length="347" mass="38559">MAHCSSRMNSRLSQLARHLPRSQANIGCTPVTTTPRPTIKYTASRIMASTPNLTIGGNPRTIHTAACLIIGDEVLGGKTNSAFMAKWCFSLGVVRHRTHHISRMCATFTQKNLKRIETIEDDESEIIEAVQRMSNRYDFVVTRHDDITYQSIARAFGLPLKLHAEAYERMKKLTKPNKLQPDFSWDIDSPAKTARLRMVELPIDETRDLASQALFPRDELWVPVSVVNGNVHILPGVPRLFESLLEGLKPFIVDRLVDPEGKGICRVIVSTPLPESAVAGYLTELAAKVAAKGVKVGSYPRWGKKNNTVTLVGRDHDYLESLVAEVVANVKGKRITVEGEDDGPEQQ</sequence>
<proteinExistence type="predicted"/>
<protein>
    <recommendedName>
        <fullName evidence="1">MoaB/Mog domain-containing protein</fullName>
    </recommendedName>
</protein>
<dbReference type="PANTHER" id="PTHR47675:SF1">
    <property type="entry name" value="MOLYBDOPTERIN BINDING DOMAIN PROTEIN (AFU_ORTHOLOGUE AFUA_5G11210)"/>
    <property type="match status" value="1"/>
</dbReference>
<keyword evidence="3" id="KW-1185">Reference proteome</keyword>
<name>A0AAN7UIV1_9PEZI</name>
<dbReference type="Proteomes" id="UP001305414">
    <property type="component" value="Unassembled WGS sequence"/>
</dbReference>
<dbReference type="Gene3D" id="3.40.980.10">
    <property type="entry name" value="MoaB/Mog-like domain"/>
    <property type="match status" value="1"/>
</dbReference>
<dbReference type="PANTHER" id="PTHR47675">
    <property type="entry name" value="MOLYBDOPTERIN BINDING DOMAIN PROTEIN (AFU_ORTHOLOGUE AFUA_5G11210)"/>
    <property type="match status" value="1"/>
</dbReference>
<dbReference type="EMBL" id="JAWHQM010000008">
    <property type="protein sequence ID" value="KAK5628443.1"/>
    <property type="molecule type" value="Genomic_DNA"/>
</dbReference>
<gene>
    <name evidence="2" type="ORF">RRF57_004158</name>
</gene>
<comment type="caution">
    <text evidence="2">The sequence shown here is derived from an EMBL/GenBank/DDBJ whole genome shotgun (WGS) entry which is preliminary data.</text>
</comment>
<evidence type="ECO:0000313" key="2">
    <source>
        <dbReference type="EMBL" id="KAK5628443.1"/>
    </source>
</evidence>
<dbReference type="InterPro" id="IPR056596">
    <property type="entry name" value="FLAD1_M"/>
</dbReference>
<dbReference type="SMART" id="SM00852">
    <property type="entry name" value="MoCF_biosynth"/>
    <property type="match status" value="1"/>
</dbReference>
<dbReference type="Pfam" id="PF00994">
    <property type="entry name" value="MoCF_biosynth"/>
    <property type="match status" value="1"/>
</dbReference>
<accession>A0AAN7UIV1</accession>
<reference evidence="2 3" key="1">
    <citation type="submission" date="2023-10" db="EMBL/GenBank/DDBJ databases">
        <title>Draft genome sequence of Xylaria bambusicola isolate GMP-LS, the root and basal stem rot pathogen of sugarcane in Indonesia.</title>
        <authorList>
            <person name="Selvaraj P."/>
            <person name="Muralishankar V."/>
            <person name="Muruganantham S."/>
            <person name="Sp S."/>
            <person name="Haryani S."/>
            <person name="Lau K.J.X."/>
            <person name="Naqvi N.I."/>
        </authorList>
    </citation>
    <scope>NUCLEOTIDE SEQUENCE [LARGE SCALE GENOMIC DNA]</scope>
    <source>
        <strain evidence="2">GMP-LS</strain>
    </source>
</reference>
<evidence type="ECO:0000313" key="3">
    <source>
        <dbReference type="Proteomes" id="UP001305414"/>
    </source>
</evidence>
<dbReference type="GO" id="GO:0042726">
    <property type="term" value="P:flavin-containing compound metabolic process"/>
    <property type="evidence" value="ECO:0007669"/>
    <property type="project" value="TreeGrafter"/>
</dbReference>
<dbReference type="Pfam" id="PF24102">
    <property type="entry name" value="FLAD1_M"/>
    <property type="match status" value="1"/>
</dbReference>
<dbReference type="GO" id="GO:0047884">
    <property type="term" value="F:FAD diphosphatase activity"/>
    <property type="evidence" value="ECO:0007669"/>
    <property type="project" value="TreeGrafter"/>
</dbReference>
<evidence type="ECO:0000259" key="1">
    <source>
        <dbReference type="SMART" id="SM00852"/>
    </source>
</evidence>